<dbReference type="Proteomes" id="UP001231189">
    <property type="component" value="Unassembled WGS sequence"/>
</dbReference>
<dbReference type="SUPFAM" id="SSF56672">
    <property type="entry name" value="DNA/RNA polymerases"/>
    <property type="match status" value="2"/>
</dbReference>
<dbReference type="PANTHER" id="PTHR35046">
    <property type="entry name" value="ZINC KNUCKLE (CCHC-TYPE) FAMILY PROTEIN"/>
    <property type="match status" value="1"/>
</dbReference>
<comment type="caution">
    <text evidence="3">The sequence shown here is derived from an EMBL/GenBank/DDBJ whole genome shotgun (WGS) entry which is preliminary data.</text>
</comment>
<reference evidence="3" key="1">
    <citation type="submission" date="2023-07" db="EMBL/GenBank/DDBJ databases">
        <title>A chromosome-level genome assembly of Lolium multiflorum.</title>
        <authorList>
            <person name="Chen Y."/>
            <person name="Copetti D."/>
            <person name="Kolliker R."/>
            <person name="Studer B."/>
        </authorList>
    </citation>
    <scope>NUCLEOTIDE SEQUENCE</scope>
    <source>
        <strain evidence="3">02402/16</strain>
        <tissue evidence="3">Leaf</tissue>
    </source>
</reference>
<dbReference type="InterPro" id="IPR041577">
    <property type="entry name" value="RT_RNaseH_2"/>
</dbReference>
<proteinExistence type="predicted"/>
<sequence length="377" mass="41336">MGFAAAASLEGFPYRGSRYWGFATDTLSRRKGNAGATRGAQGQGAARAWAAPPPGCLVAPLRYLFGLLEASCKNRTRAKVSSNSENISLLGFLKPKQQKTAMALRHLVNSVLQEFSDVFLEEVPAGLPPLRGTEHQIDLIPGASLPNTAPYRTNPEETKEIQKQVQALLDKAQDHAFDELKRLLTSAPLLALPDFNKQFEIECDVSGIGIGGVLMQEGRPIAYFSEKLSGAKLNYPIYDNELYALIRVLEESHAGGLMGHFGREKTLLMLADHFYWPKMRRDVDRYEEGASIARGGEEQLDKKLDMKTFHGRARGEREACAREEEEVQAGARPGQTGRHAGAPGPRPGPTGRQTSRARHRPDSQLVPTGNHPVSLDA</sequence>
<evidence type="ECO:0000313" key="4">
    <source>
        <dbReference type="Proteomes" id="UP001231189"/>
    </source>
</evidence>
<dbReference type="Gene3D" id="3.10.10.10">
    <property type="entry name" value="HIV Type 1 Reverse Transcriptase, subunit A, domain 1"/>
    <property type="match status" value="1"/>
</dbReference>
<evidence type="ECO:0000256" key="1">
    <source>
        <dbReference type="SAM" id="MobiDB-lite"/>
    </source>
</evidence>
<dbReference type="Pfam" id="PF17919">
    <property type="entry name" value="RT_RNaseH_2"/>
    <property type="match status" value="1"/>
</dbReference>
<feature type="domain" description="Reverse transcriptase/retrotransposon-derived protein RNase H-like" evidence="2">
    <location>
        <begin position="171"/>
        <end position="251"/>
    </location>
</feature>
<feature type="compositionally biased region" description="Basic and acidic residues" evidence="1">
    <location>
        <begin position="311"/>
        <end position="322"/>
    </location>
</feature>
<evidence type="ECO:0000259" key="2">
    <source>
        <dbReference type="Pfam" id="PF17919"/>
    </source>
</evidence>
<keyword evidence="4" id="KW-1185">Reference proteome</keyword>
<dbReference type="InterPro" id="IPR043502">
    <property type="entry name" value="DNA/RNA_pol_sf"/>
</dbReference>
<accession>A0AAD8TK20</accession>
<gene>
    <name evidence="3" type="ORF">QYE76_044824</name>
</gene>
<organism evidence="3 4">
    <name type="scientific">Lolium multiflorum</name>
    <name type="common">Italian ryegrass</name>
    <name type="synonym">Lolium perenne subsp. multiflorum</name>
    <dbReference type="NCBI Taxonomy" id="4521"/>
    <lineage>
        <taxon>Eukaryota</taxon>
        <taxon>Viridiplantae</taxon>
        <taxon>Streptophyta</taxon>
        <taxon>Embryophyta</taxon>
        <taxon>Tracheophyta</taxon>
        <taxon>Spermatophyta</taxon>
        <taxon>Magnoliopsida</taxon>
        <taxon>Liliopsida</taxon>
        <taxon>Poales</taxon>
        <taxon>Poaceae</taxon>
        <taxon>BOP clade</taxon>
        <taxon>Pooideae</taxon>
        <taxon>Poodae</taxon>
        <taxon>Poeae</taxon>
        <taxon>Poeae Chloroplast Group 2 (Poeae type)</taxon>
        <taxon>Loliodinae</taxon>
        <taxon>Loliinae</taxon>
        <taxon>Lolium</taxon>
    </lineage>
</organism>
<dbReference type="AlphaFoldDB" id="A0AAD8TK20"/>
<dbReference type="PANTHER" id="PTHR35046:SF9">
    <property type="entry name" value="RNA-DIRECTED DNA POLYMERASE"/>
    <property type="match status" value="1"/>
</dbReference>
<feature type="region of interest" description="Disordered" evidence="1">
    <location>
        <begin position="311"/>
        <end position="377"/>
    </location>
</feature>
<dbReference type="Gene3D" id="1.10.340.70">
    <property type="match status" value="1"/>
</dbReference>
<dbReference type="EMBL" id="JAUUTY010000002">
    <property type="protein sequence ID" value="KAK1683976.1"/>
    <property type="molecule type" value="Genomic_DNA"/>
</dbReference>
<protein>
    <recommendedName>
        <fullName evidence="2">Reverse transcriptase/retrotransposon-derived protein RNase H-like domain-containing protein</fullName>
    </recommendedName>
</protein>
<evidence type="ECO:0000313" key="3">
    <source>
        <dbReference type="EMBL" id="KAK1683976.1"/>
    </source>
</evidence>
<name>A0AAD8TK20_LOLMU</name>